<feature type="domain" description="Tox-PL" evidence="3">
    <location>
        <begin position="3734"/>
        <end position="3833"/>
    </location>
</feature>
<feature type="compositionally biased region" description="Basic and acidic residues" evidence="1">
    <location>
        <begin position="996"/>
        <end position="1014"/>
    </location>
</feature>
<feature type="domain" description="Tox-PL" evidence="3">
    <location>
        <begin position="3139"/>
        <end position="3233"/>
    </location>
</feature>
<feature type="compositionally biased region" description="Polar residues" evidence="1">
    <location>
        <begin position="641"/>
        <end position="673"/>
    </location>
</feature>
<feature type="compositionally biased region" description="Low complexity" evidence="1">
    <location>
        <begin position="777"/>
        <end position="866"/>
    </location>
</feature>
<feature type="region of interest" description="Disordered" evidence="1">
    <location>
        <begin position="1134"/>
        <end position="1153"/>
    </location>
</feature>
<feature type="compositionally biased region" description="Pro residues" evidence="1">
    <location>
        <begin position="685"/>
        <end position="698"/>
    </location>
</feature>
<feature type="compositionally biased region" description="Low complexity" evidence="1">
    <location>
        <begin position="461"/>
        <end position="501"/>
    </location>
</feature>
<feature type="compositionally biased region" description="Low complexity" evidence="1">
    <location>
        <begin position="722"/>
        <end position="760"/>
    </location>
</feature>
<evidence type="ECO:0000259" key="4">
    <source>
        <dbReference type="Pfam" id="PF18626"/>
    </source>
</evidence>
<feature type="compositionally biased region" description="Low complexity" evidence="1">
    <location>
        <begin position="1314"/>
        <end position="1331"/>
    </location>
</feature>
<proteinExistence type="predicted"/>
<feature type="compositionally biased region" description="Polar residues" evidence="1">
    <location>
        <begin position="331"/>
        <end position="352"/>
    </location>
</feature>
<evidence type="ECO:0008006" key="8">
    <source>
        <dbReference type="Google" id="ProtNLM"/>
    </source>
</evidence>
<feature type="region of interest" description="Disordered" evidence="1">
    <location>
        <begin position="1426"/>
        <end position="1457"/>
    </location>
</feature>
<dbReference type="Gene3D" id="3.10.620.30">
    <property type="match status" value="1"/>
</dbReference>
<feature type="region of interest" description="Disordered" evidence="1">
    <location>
        <begin position="2618"/>
        <end position="2653"/>
    </location>
</feature>
<accession>A0A853AUE9</accession>
<feature type="compositionally biased region" description="Polar residues" evidence="1">
    <location>
        <begin position="1439"/>
        <end position="1457"/>
    </location>
</feature>
<keyword evidence="7" id="KW-1185">Reference proteome</keyword>
<comment type="caution">
    <text evidence="6">The sequence shown here is derived from an EMBL/GenBank/DDBJ whole genome shotgun (WGS) entry which is preliminary data.</text>
</comment>
<feature type="transmembrane region" description="Helical" evidence="2">
    <location>
        <begin position="158"/>
        <end position="176"/>
    </location>
</feature>
<feature type="compositionally biased region" description="Basic and acidic residues" evidence="1">
    <location>
        <begin position="1848"/>
        <end position="1857"/>
    </location>
</feature>
<evidence type="ECO:0000259" key="3">
    <source>
        <dbReference type="Pfam" id="PF15644"/>
    </source>
</evidence>
<feature type="region of interest" description="Disordered" evidence="1">
    <location>
        <begin position="2340"/>
        <end position="2364"/>
    </location>
</feature>
<dbReference type="Pfam" id="PF15644">
    <property type="entry name" value="Gln_amidase"/>
    <property type="match status" value="2"/>
</dbReference>
<reference evidence="6 7" key="1">
    <citation type="submission" date="2020-07" db="EMBL/GenBank/DDBJ databases">
        <title>Sequencing the genomes of 1000 actinobacteria strains.</title>
        <authorList>
            <person name="Klenk H.-P."/>
        </authorList>
    </citation>
    <scope>NUCLEOTIDE SEQUENCE [LARGE SCALE GENOMIC DNA]</scope>
    <source>
        <strain evidence="6 7">DSM 44065</strain>
    </source>
</reference>
<feature type="compositionally biased region" description="Gly residues" evidence="1">
    <location>
        <begin position="305"/>
        <end position="316"/>
    </location>
</feature>
<feature type="region of interest" description="Disordered" evidence="1">
    <location>
        <begin position="1251"/>
        <end position="1295"/>
    </location>
</feature>
<feature type="compositionally biased region" description="Polar residues" evidence="1">
    <location>
        <begin position="573"/>
        <end position="583"/>
    </location>
</feature>
<feature type="compositionally biased region" description="Polar residues" evidence="1">
    <location>
        <begin position="767"/>
        <end position="776"/>
    </location>
</feature>
<dbReference type="Gene3D" id="1.10.287.1060">
    <property type="entry name" value="ESAT-6-like"/>
    <property type="match status" value="1"/>
</dbReference>
<dbReference type="Proteomes" id="UP000587002">
    <property type="component" value="Unassembled WGS sequence"/>
</dbReference>
<keyword evidence="2" id="KW-0472">Membrane</keyword>
<feature type="region of interest" description="Disordered" evidence="1">
    <location>
        <begin position="304"/>
        <end position="1040"/>
    </location>
</feature>
<feature type="compositionally biased region" description="Low complexity" evidence="1">
    <location>
        <begin position="376"/>
        <end position="434"/>
    </location>
</feature>
<feature type="region of interest" description="Disordered" evidence="1">
    <location>
        <begin position="3023"/>
        <end position="3101"/>
    </location>
</feature>
<feature type="compositionally biased region" description="Polar residues" evidence="1">
    <location>
        <begin position="699"/>
        <end position="715"/>
    </location>
</feature>
<feature type="compositionally biased region" description="Basic and acidic residues" evidence="1">
    <location>
        <begin position="1029"/>
        <end position="1039"/>
    </location>
</feature>
<feature type="compositionally biased region" description="Low complexity" evidence="1">
    <location>
        <begin position="3025"/>
        <end position="3052"/>
    </location>
</feature>
<dbReference type="PANTHER" id="PTHR24216">
    <property type="entry name" value="PAXILLIN-RELATED"/>
    <property type="match status" value="1"/>
</dbReference>
<feature type="region of interest" description="Disordered" evidence="1">
    <location>
        <begin position="3635"/>
        <end position="3705"/>
    </location>
</feature>
<dbReference type="InterPro" id="IPR057746">
    <property type="entry name" value="CpnT-like_N"/>
</dbReference>
<dbReference type="InterPro" id="IPR028908">
    <property type="entry name" value="Tox-PL_dom"/>
</dbReference>
<organism evidence="6 7">
    <name type="scientific">Saccharopolyspora hordei</name>
    <dbReference type="NCBI Taxonomy" id="1838"/>
    <lineage>
        <taxon>Bacteria</taxon>
        <taxon>Bacillati</taxon>
        <taxon>Actinomycetota</taxon>
        <taxon>Actinomycetes</taxon>
        <taxon>Pseudonocardiales</taxon>
        <taxon>Pseudonocardiaceae</taxon>
        <taxon>Saccharopolyspora</taxon>
    </lineage>
</organism>
<dbReference type="InterPro" id="IPR041325">
    <property type="entry name" value="Gln_deamidase_2"/>
</dbReference>
<evidence type="ECO:0000256" key="2">
    <source>
        <dbReference type="SAM" id="Phobius"/>
    </source>
</evidence>
<feature type="compositionally biased region" description="Pro residues" evidence="1">
    <location>
        <begin position="2959"/>
        <end position="2970"/>
    </location>
</feature>
<dbReference type="Pfam" id="PF25547">
    <property type="entry name" value="WXG100_2"/>
    <property type="match status" value="1"/>
</dbReference>
<keyword evidence="2" id="KW-1133">Transmembrane helix</keyword>
<feature type="region of interest" description="Disordered" evidence="1">
    <location>
        <begin position="1314"/>
        <end position="1349"/>
    </location>
</feature>
<evidence type="ECO:0000256" key="1">
    <source>
        <dbReference type="SAM" id="MobiDB-lite"/>
    </source>
</evidence>
<feature type="transmembrane region" description="Helical" evidence="2">
    <location>
        <begin position="131"/>
        <end position="151"/>
    </location>
</feature>
<feature type="region of interest" description="Disordered" evidence="1">
    <location>
        <begin position="2941"/>
        <end position="2976"/>
    </location>
</feature>
<name>A0A853AUE9_9PSEU</name>
<feature type="region of interest" description="Disordered" evidence="1">
    <location>
        <begin position="1977"/>
        <end position="2003"/>
    </location>
</feature>
<feature type="compositionally biased region" description="Basic and acidic residues" evidence="1">
    <location>
        <begin position="1987"/>
        <end position="2003"/>
    </location>
</feature>
<feature type="compositionally biased region" description="Polar residues" evidence="1">
    <location>
        <begin position="610"/>
        <end position="619"/>
    </location>
</feature>
<feature type="compositionally biased region" description="Low complexity" evidence="1">
    <location>
        <begin position="948"/>
        <end position="962"/>
    </location>
</feature>
<keyword evidence="2" id="KW-0812">Transmembrane</keyword>
<feature type="domain" description="Protein glutaminase" evidence="4">
    <location>
        <begin position="3300"/>
        <end position="3388"/>
    </location>
</feature>
<dbReference type="RefSeq" id="WP_179724058.1">
    <property type="nucleotide sequence ID" value="NZ_BAABFH010000001.1"/>
</dbReference>
<feature type="region of interest" description="Disordered" evidence="1">
    <location>
        <begin position="1830"/>
        <end position="1910"/>
    </location>
</feature>
<feature type="compositionally biased region" description="Low complexity" evidence="1">
    <location>
        <begin position="893"/>
        <end position="913"/>
    </location>
</feature>
<gene>
    <name evidence="6" type="ORF">HNR68_004891</name>
</gene>
<protein>
    <recommendedName>
        <fullName evidence="8">Tox-PL domain-containing protein</fullName>
    </recommendedName>
</protein>
<evidence type="ECO:0000313" key="6">
    <source>
        <dbReference type="EMBL" id="NYI86261.1"/>
    </source>
</evidence>
<evidence type="ECO:0000313" key="7">
    <source>
        <dbReference type="Proteomes" id="UP000587002"/>
    </source>
</evidence>
<sequence>MAMVVSPEVAKLFQVLTGEEWPDANEDELRALAGEWTAAAQTLAQLGPGLRSAVQAIRSDFAGEAAQAFAERVAPFVEGDDLVSAAAQLFNDLAQTLLDLALDVEYMKIVTIASLVALLAEIAWATAMAPFTGGATMSWLAARMAVVRFLIQNLLGRVLVKVLSTAVFSIAFQLLIDVVAQTAQFAMGTREEWNTDHTKNAAGVGAMGAALALPLGGLGKLAGKGLNTVLNSVLSTKFGKDWAKRGTEVLEHVGTEAFHEMLTEAVYKYATEGEFELNPYAATAGASSGIGSAGGAALGHRLAGLSGGGHGGGTGSSGPQPSTADRGLSDSGVSTQDTTDGIGQQSSTTTPQDVPATRPGTPVPGPQGPTAGQGGHQPPAAQPLGGEAPSASPGSTASTASSGDSSGQSGTSAQGPGGRQQSSAQSQASGEQDQPNVDQRPPDGAGPQPHTPVPSRDDVSPQHGPVTQGTGGQQPAAPSGTTPPSSGPVAGDSGTAGTGTANPEPVAQQGPPMAGGHDVPAVDQPGETSGQQAPSTPPGGQHDVPVVESRTDGQNPPAVQGQPPDPTAPAHGTGQSPEQTSAPPTGHQPVEPNQAAPQSPDQTGHGGTAGTSDPGPQSVSREDGPGLSGRPHDGDPAGSPHLQQDAYQNSTDDAATQQSNRQPQGQDSTTAPPSRSDDQRAPHQPDVPQPDQVSPPPATTTHQPETGYQSTTAPQDSPVVGQQDSPQQPSAAAQPTAPPTSGSASQTSSSASESSSVPQTVEHGHQASVSDQRTSNPVQQSASPVQQSASPVQQSASPVQQSASPVQQSASPVQQSASPVQQSASPVQQSASPVQQSASPVQQSASPVQQSASPAQQAASPVQQSANTAPQSANPAQRPGGPVQLPPTSATTRSRPAAQSSSHAPSSSTTAPATTPPPRTSTAPDGSTTPLKTSPSTAAPGMARDRTTTPTAAGAAASLGLTERAVSSRSPEDHEMTTLRSSDPAPHPSDQGTARQDADGRTADQSGSHEDGTDQNHQPSDPFSQVVAEAERAAEDAASARDAVASALGAVKAAEIKVRHDLGAIERSTRTAQGAVLAIGLDPAQQTAQAQQRLDDAVQARDGLVALRYELRAERAEAAERLAAARDALARAQRGGAGPDAVRRAEDAVSSARDTTASLDRRISEVDLAHAQAVADAETAQRDLDQARAVEASATAARAAHDKATSALQQAIRALTTTTEGRSTVADALRTANDAASRSDATLGALRDAATRADAARSDADRAATRAGTHADARAQAEELRAEAENAERRHRDAVAEAERLRARLDDLRNQARTAAAEAAAAQRSADTAAEQAHDAKEEAEQAAAQGEHERGLTQLSFPTHDSQLEFEVLGPRTGLVDALTGLTGMDRARVEEQVSALGDDELLAAIRDGRIRVGDVDVTVRPELHRPADTRTAPPHQQPSSTSSDAATEQTVPLAEATSTSVPIRIPLSFVSPLDLVGTVVRPMVYVGGTVKTAHRYDSSVTFSGSTSTSRSHVPATMSLELSVPGGPRATASLDAGLRLPEITRGEAVAGTLPDGDFRDVKALPATVPQAFEDVLGTSREAAAGLADHLLAPTTTPHTTTVDGGPVTFLPLTDAQVSYVGTTRVDSSSAVSHTRGATTTRGSDANVGLGLYGGGKAHYVGGFLDFSSGLTDGGALSTDDSVTQSSGEHHLVYEVSRDMRVGTGTTEPGEDAPQSTVRTLVQVPVWRARELGLPLPPHLQGESAREATGQTYLFGRDDIKFVDRDKVTEFITSRVRDTDSGLSANGRAAIEAQFRTPDIAKHTLHNAMHGGARAVWTEGGRTHFVDVHAIPAPPDRTEPSGQQDTTTEVKHTEKFQRSYGSSRTARIGAGGAFLPKGTDSPDPNPPKATPEDGLPNPYQGGPTQSTAGPRVALSATYDKGLSTKSGYSGKDGRSAKYSGDMRDYRGALDLVVVHGSTKDPNWAQRFFLGGKLSQSADARYTGPSRTDLDRVLAGDGPTDQHVHRGRVDDAIRVATPADKLDWASRPLPPSGTRPGTYLGAPPPLPSTTVLGPEHFGEFATVEHVTTSPNSTEALDLALAKRIEPVGGGAVRTPPKGSGFWSTWAQKTFTERRVDADGVEHTTEYVYKSSELTRPGTTSAEAVREFQGRVGSLGTASQGLSGLSNSTGGMMREGRLTDFTGTLHGEATYHSPRLVDVRAESTLKRNQAGDQTTSTTSSWGAAVDAEVNANAIPRQDGRTGAMVSGVLGGGAKHGRSHAAELTTGGTQDFEYTGPTALVSVDVRYRYWADMALRNAVHTGRFDPVEVTVDEPGGAVVEVPVQQAIDMFTALGLDVPPELSALRPTPKPGVDDPAHTLAPGPGEYASYSDTAVRDARLAGDDPMAPVRQRLTELGVTDAAQQRQVTDQVDALLNSPTGRLWLPDVLAGQQGLISVPLSGPLFEDVVDVRVREVFDGDRATTQTDAVNPDKVTRSAYVSTSEQHKSTTAWSVNASLNAGVRYAETPPVPPGRPGPDGEVQQSPPEPGAAGGGFTPQLFGGAKSSKTERVLDGSGGTKTTTRVDTDKVGSGTRPVRYELDITRRRAPMPALDTTALGVPKHLLDLDKGVGAAPVRLDGEVDLVSPSSKASPPLAKPPRPPEFELVDAPPDQRPGFSPEDAVRVEAIGQDTAKAVRDAVYAQLSTRMPPPGQTMTGEEVAASAQRPSEFTRPGSSSEHVVHSTAKGTSLHHAANALFTGGGYQAGSVLGTKHPLYDSLFDLQLTGNLRPQDLTFVAALPEGTSMSLTREVESSTPAGTTTTVTTGLSAGASGYGADTHQAAGPSPTSVIVAPPASTTVSDERTTSESSKAGETSGVKHEGRSYLFRADSAEIYSRVHVHGSNWTHKPLGAIKSAFREHGHPQDSTVKITSHDDVHVRVWESTALDKGLLTLHDVWRHAGRLPADQRSYAVSGDPRGATIHPAGRPVPPAGQPAPGAPRGRTLHVAPGVSLSDVTAFVGTLPSDMRPSAYTVAPGQGFTAADVQDAVAGLPEPGTESTTPPGGSSTVETEAAGTTAAEPPAPTEEQARPATEGSSDTAVEQAERGTERPGPARSVPHTDAVGAPSLVSGPDLAAVVPPGTRFADPASFVGLINDGWSPGLAPVHAALAFHETYHGRPQVAHGTAGDARSTMVGASQAVGAAPVAVGRGEDGLAEVVRRVERAGHGADALVFSFGTDGQASAWNVVNHGGTVSLVDAHFGTVVPASPESFHGLGEVFAIPLDAEGRFVPDEHAPPPQPGTVSYEQARLLYDLMAVDTFEHPQHGTVTMPSAHPEDGCYIRAHLWAAKLRALGFDVRKVFMSRGGDVLSTLSHNAYGATADHPRLVTWGYHVAPVLSVDLGNGLPPVEMVFDPAMSYDFSGAVDAPGAGLFRGFVPVREWVRAAGIHGGFPEADLYEPRPWHEGEGPIAPGEVRIRITDAHVVGPPWDVPAPGSFQQADLVVESFLDTAYQHSVEVAHRAEFTEWHESLPPHARQRFNALDAQFGGAALREFHDWFRTMGPADRAALAGRLADPGSSTSDLLPPWNNRVATARVQLAGLSEDDSAQARAVATTLAETYHAGLPQDLGDQVVDVLAHHAAEDGYPAAQALAASLALTQPTDAIGAAPQDTAEPAGPTADPSTVEDPPRGPRKRSREEFESDEGPATHYEPAHARPVPERLVPPAPGDTDALLAAVPPGTRFADPASFAGLVNGTRSEQGRDVNCVDAALAFHETYHGRPRVAGSAPDGVPRGAGTAAAEGLGYAPEMFSRGPAGLAEVIDRVTRAGHGADALVIGFRRGGGGHAWNVVNHHGTVSIVDAQAGTVRPAGTDGFGWLDRVYAIPVDAEGRYVDDTAPAPRAPADPADAYARAEHERAQRAHEVRRAAAAGEEIPVPGTTGRLVPSLGGLRLVGAAVTAELAADLASLSQRDVIALVVGADAQDDERDREPPASLEQLRFPPRGRPEPVDE</sequence>
<feature type="domain" description="Outer membrane channel protein CpnT-like N-terminal" evidence="5">
    <location>
        <begin position="11"/>
        <end position="142"/>
    </location>
</feature>
<feature type="region of interest" description="Disordered" evidence="1">
    <location>
        <begin position="2808"/>
        <end position="2850"/>
    </location>
</feature>
<feature type="compositionally biased region" description="Polar residues" evidence="1">
    <location>
        <begin position="925"/>
        <end position="937"/>
    </location>
</feature>
<dbReference type="PANTHER" id="PTHR24216:SF65">
    <property type="entry name" value="PAXILLIN-LIKE PROTEIN 1"/>
    <property type="match status" value="1"/>
</dbReference>
<dbReference type="Pfam" id="PF18626">
    <property type="entry name" value="Gln_deamidase_2"/>
    <property type="match status" value="1"/>
</dbReference>
<feature type="region of interest" description="Disordered" evidence="1">
    <location>
        <begin position="3949"/>
        <end position="3979"/>
    </location>
</feature>
<dbReference type="EMBL" id="JACCFJ010000001">
    <property type="protein sequence ID" value="NYI86261.1"/>
    <property type="molecule type" value="Genomic_DNA"/>
</dbReference>
<evidence type="ECO:0000259" key="5">
    <source>
        <dbReference type="Pfam" id="PF25547"/>
    </source>
</evidence>
<feature type="region of interest" description="Disordered" evidence="1">
    <location>
        <begin position="2498"/>
        <end position="2568"/>
    </location>
</feature>
<feature type="compositionally biased region" description="Basic and acidic residues" evidence="1">
    <location>
        <begin position="620"/>
        <end position="635"/>
    </location>
</feature>